<name>A0A0L0FEW3_9EUKA</name>
<dbReference type="GeneID" id="25912658"/>
<feature type="non-terminal residue" evidence="1">
    <location>
        <position position="1"/>
    </location>
</feature>
<dbReference type="AlphaFoldDB" id="A0A0L0FEW3"/>
<dbReference type="EMBL" id="KQ243700">
    <property type="protein sequence ID" value="KNC75317.1"/>
    <property type="molecule type" value="Genomic_DNA"/>
</dbReference>
<dbReference type="RefSeq" id="XP_014149219.1">
    <property type="nucleotide sequence ID" value="XM_014293744.1"/>
</dbReference>
<accession>A0A0L0FEW3</accession>
<evidence type="ECO:0000313" key="1">
    <source>
        <dbReference type="EMBL" id="KNC75317.1"/>
    </source>
</evidence>
<organism evidence="1 2">
    <name type="scientific">Sphaeroforma arctica JP610</name>
    <dbReference type="NCBI Taxonomy" id="667725"/>
    <lineage>
        <taxon>Eukaryota</taxon>
        <taxon>Ichthyosporea</taxon>
        <taxon>Ichthyophonida</taxon>
        <taxon>Sphaeroforma</taxon>
    </lineage>
</organism>
<gene>
    <name evidence="1" type="ORF">SARC_12154</name>
</gene>
<proteinExistence type="predicted"/>
<reference evidence="1 2" key="1">
    <citation type="submission" date="2011-02" db="EMBL/GenBank/DDBJ databases">
        <title>The Genome Sequence of Sphaeroforma arctica JP610.</title>
        <authorList>
            <consortium name="The Broad Institute Genome Sequencing Platform"/>
            <person name="Russ C."/>
            <person name="Cuomo C."/>
            <person name="Young S.K."/>
            <person name="Zeng Q."/>
            <person name="Gargeya S."/>
            <person name="Alvarado L."/>
            <person name="Berlin A."/>
            <person name="Chapman S.B."/>
            <person name="Chen Z."/>
            <person name="Freedman E."/>
            <person name="Gellesch M."/>
            <person name="Goldberg J."/>
            <person name="Griggs A."/>
            <person name="Gujja S."/>
            <person name="Heilman E."/>
            <person name="Heiman D."/>
            <person name="Howarth C."/>
            <person name="Mehta T."/>
            <person name="Neiman D."/>
            <person name="Pearson M."/>
            <person name="Roberts A."/>
            <person name="Saif S."/>
            <person name="Shea T."/>
            <person name="Shenoy N."/>
            <person name="Sisk P."/>
            <person name="Stolte C."/>
            <person name="Sykes S."/>
            <person name="White J."/>
            <person name="Yandava C."/>
            <person name="Burger G."/>
            <person name="Gray M.W."/>
            <person name="Holland P.W.H."/>
            <person name="King N."/>
            <person name="Lang F.B.F."/>
            <person name="Roger A.J."/>
            <person name="Ruiz-Trillo I."/>
            <person name="Haas B."/>
            <person name="Nusbaum C."/>
            <person name="Birren B."/>
        </authorList>
    </citation>
    <scope>NUCLEOTIDE SEQUENCE [LARGE SCALE GENOMIC DNA]</scope>
    <source>
        <strain evidence="1 2">JP610</strain>
    </source>
</reference>
<protein>
    <submittedName>
        <fullName evidence="1">Uncharacterized protein</fullName>
    </submittedName>
</protein>
<sequence length="68" mass="7928">RMYDGEREFKLEADIRRLLATEDSARALVRDSSLARTFRRHRREQQLGCRTVDPITTIPDGGTHSRNE</sequence>
<dbReference type="Proteomes" id="UP000054560">
    <property type="component" value="Unassembled WGS sequence"/>
</dbReference>
<keyword evidence="2" id="KW-1185">Reference proteome</keyword>
<evidence type="ECO:0000313" key="2">
    <source>
        <dbReference type="Proteomes" id="UP000054560"/>
    </source>
</evidence>